<evidence type="ECO:0000313" key="4">
    <source>
        <dbReference type="Proteomes" id="UP000478052"/>
    </source>
</evidence>
<protein>
    <submittedName>
        <fullName evidence="3">Neuronal PAS domain-containing protein 4A</fullName>
    </submittedName>
</protein>
<dbReference type="Proteomes" id="UP000478052">
    <property type="component" value="Unassembled WGS sequence"/>
</dbReference>
<dbReference type="EMBL" id="VUJU01000687">
    <property type="protein sequence ID" value="KAF0768861.1"/>
    <property type="molecule type" value="Genomic_DNA"/>
</dbReference>
<feature type="region of interest" description="Disordered" evidence="1">
    <location>
        <begin position="165"/>
        <end position="232"/>
    </location>
</feature>
<feature type="region of interest" description="Disordered" evidence="1">
    <location>
        <begin position="73"/>
        <end position="143"/>
    </location>
</feature>
<name>A0A6G0ZDB0_APHCR</name>
<comment type="caution">
    <text evidence="3">The sequence shown here is derived from an EMBL/GenBank/DDBJ whole genome shotgun (WGS) entry which is preliminary data.</text>
</comment>
<feature type="compositionally biased region" description="Basic residues" evidence="1">
    <location>
        <begin position="352"/>
        <end position="362"/>
    </location>
</feature>
<organism evidence="3 4">
    <name type="scientific">Aphis craccivora</name>
    <name type="common">Cowpea aphid</name>
    <dbReference type="NCBI Taxonomy" id="307492"/>
    <lineage>
        <taxon>Eukaryota</taxon>
        <taxon>Metazoa</taxon>
        <taxon>Ecdysozoa</taxon>
        <taxon>Arthropoda</taxon>
        <taxon>Hexapoda</taxon>
        <taxon>Insecta</taxon>
        <taxon>Pterygota</taxon>
        <taxon>Neoptera</taxon>
        <taxon>Paraneoptera</taxon>
        <taxon>Hemiptera</taxon>
        <taxon>Sternorrhyncha</taxon>
        <taxon>Aphidomorpha</taxon>
        <taxon>Aphidoidea</taxon>
        <taxon>Aphididae</taxon>
        <taxon>Aphidini</taxon>
        <taxon>Aphis</taxon>
        <taxon>Aphis</taxon>
    </lineage>
</organism>
<evidence type="ECO:0000313" key="3">
    <source>
        <dbReference type="EMBL" id="KAF0768861.1"/>
    </source>
</evidence>
<proteinExistence type="predicted"/>
<feature type="compositionally biased region" description="Basic residues" evidence="1">
    <location>
        <begin position="118"/>
        <end position="133"/>
    </location>
</feature>
<evidence type="ECO:0000256" key="2">
    <source>
        <dbReference type="SAM" id="Phobius"/>
    </source>
</evidence>
<accession>A0A6G0ZDB0</accession>
<keyword evidence="2" id="KW-0812">Transmembrane</keyword>
<sequence>MYCDVTDMIFHRFYFITLWAICLLLLNNNSLHCVFRVWHRDQEAAVMRANSWLYHYYMVQSKLQYGMQFEAQTSPRVPSTGPAQAQPPPSATPVYAYHHQQSPHQQDGAYPSADHQHHQQHHQQQHQQHHHHQQQQQQQQQPVHFHQLPDGYFRYAAGAATPTGTAAAATTGAATTTTPVASKRHRLEPEPVDYSIHSPEQTPPLKIEDGGHSMASDSPPSPPSMGGGDSGGGCATAAVAALSSSLPSATSLGRSRALVKAAMDPGDLMMETWNPSPPWSDCCSGTGALQKVPDVDMLGGGGSASSYCGQPTPPTPGSGGSYHAPSGAPQQHHGHHHHPGGCDEVPTADALHHHHHHHHHHQPSTFTFDWPGEQYVPNVHEVLVEPTPHYIVPFPPWPHTAAADHHRLFPLQPPPPGSLNRPSLIVRVDQDAAAADASVQGKRTFPHFRQSLHGPYKRARA</sequence>
<keyword evidence="4" id="KW-1185">Reference proteome</keyword>
<feature type="region of interest" description="Disordered" evidence="1">
    <location>
        <begin position="302"/>
        <end position="365"/>
    </location>
</feature>
<keyword evidence="2" id="KW-0472">Membrane</keyword>
<dbReference type="OrthoDB" id="9978016at2759"/>
<keyword evidence="2" id="KW-1133">Transmembrane helix</keyword>
<feature type="compositionally biased region" description="Low complexity" evidence="1">
    <location>
        <begin position="165"/>
        <end position="179"/>
    </location>
</feature>
<feature type="transmembrane region" description="Helical" evidence="2">
    <location>
        <begin position="9"/>
        <end position="26"/>
    </location>
</feature>
<reference evidence="3 4" key="1">
    <citation type="submission" date="2019-08" db="EMBL/GenBank/DDBJ databases">
        <title>Whole genome of Aphis craccivora.</title>
        <authorList>
            <person name="Voronova N.V."/>
            <person name="Shulinski R.S."/>
            <person name="Bandarenka Y.V."/>
            <person name="Zhorov D.G."/>
            <person name="Warner D."/>
        </authorList>
    </citation>
    <scope>NUCLEOTIDE SEQUENCE [LARGE SCALE GENOMIC DNA]</scope>
    <source>
        <strain evidence="3">180601</strain>
        <tissue evidence="3">Whole Body</tissue>
    </source>
</reference>
<evidence type="ECO:0000256" key="1">
    <source>
        <dbReference type="SAM" id="MobiDB-lite"/>
    </source>
</evidence>
<gene>
    <name evidence="3" type="ORF">FWK35_00012716</name>
</gene>
<dbReference type="AlphaFoldDB" id="A0A6G0ZDB0"/>